<feature type="chain" id="PRO_5021958235" evidence="1">
    <location>
        <begin position="22"/>
        <end position="396"/>
    </location>
</feature>
<dbReference type="AlphaFoldDB" id="A0A545UJX1"/>
<evidence type="ECO:0000313" key="3">
    <source>
        <dbReference type="Proteomes" id="UP000315439"/>
    </source>
</evidence>
<organism evidence="2 3">
    <name type="scientific">Aliikangiella coralliicola</name>
    <dbReference type="NCBI Taxonomy" id="2592383"/>
    <lineage>
        <taxon>Bacteria</taxon>
        <taxon>Pseudomonadati</taxon>
        <taxon>Pseudomonadota</taxon>
        <taxon>Gammaproteobacteria</taxon>
        <taxon>Oceanospirillales</taxon>
        <taxon>Pleioneaceae</taxon>
        <taxon>Aliikangiella</taxon>
    </lineage>
</organism>
<protein>
    <submittedName>
        <fullName evidence="2">Uncharacterized protein</fullName>
    </submittedName>
</protein>
<proteinExistence type="predicted"/>
<dbReference type="RefSeq" id="WP_142891829.1">
    <property type="nucleotide sequence ID" value="NZ_ML660160.1"/>
</dbReference>
<dbReference type="EMBL" id="VIKS01000001">
    <property type="protein sequence ID" value="TQV89765.1"/>
    <property type="molecule type" value="Genomic_DNA"/>
</dbReference>
<reference evidence="2 3" key="1">
    <citation type="submission" date="2019-07" db="EMBL/GenBank/DDBJ databases">
        <title>Draft genome for Aliikangiella sp. M105.</title>
        <authorList>
            <person name="Wang G."/>
        </authorList>
    </citation>
    <scope>NUCLEOTIDE SEQUENCE [LARGE SCALE GENOMIC DNA]</scope>
    <source>
        <strain evidence="2 3">M105</strain>
    </source>
</reference>
<evidence type="ECO:0000313" key="2">
    <source>
        <dbReference type="EMBL" id="TQV89765.1"/>
    </source>
</evidence>
<evidence type="ECO:0000256" key="1">
    <source>
        <dbReference type="SAM" id="SignalP"/>
    </source>
</evidence>
<keyword evidence="1" id="KW-0732">Signal</keyword>
<sequence>MSFFKYLTQASLLLCCSIANAEITPITSENRVNPDTAGHQNFPIVASDNQGNYVIAYNESVNKTYSTYVNFYRQDGSLIRSNRYNGGSTKITQQQVAMNEFGVSAAVFTANSNSYLQIYDAQGLPKFSGFVRLNSNQNLSYSSQGIAINSNGEIAITWLGCGSSPYRCDVYTRQLHADGYWLSNEIKISSGSSSTSSTYGSSIGIDPWGDFVVAWIESKSRRAYSKHFYKGGNVKRNTASVFTTILRNQGYPKVAVNQSNGEHMIYWSSMPKNYGAGNYWNVYARKYDSNGRKDGAVFQINQQSSMWEPTARAIFDDYGFLVAWNRDEGDDREVYAASFSADGTNQSAKTRLNAYTTGQQKSVSISRLTGGEFIAAWTSYQQDGDGLGIYSRKFTE</sequence>
<gene>
    <name evidence="2" type="ORF">FLL46_02475</name>
</gene>
<accession>A0A545UJX1</accession>
<comment type="caution">
    <text evidence="2">The sequence shown here is derived from an EMBL/GenBank/DDBJ whole genome shotgun (WGS) entry which is preliminary data.</text>
</comment>
<dbReference type="Proteomes" id="UP000315439">
    <property type="component" value="Unassembled WGS sequence"/>
</dbReference>
<dbReference type="OrthoDB" id="8612583at2"/>
<keyword evidence="3" id="KW-1185">Reference proteome</keyword>
<feature type="signal peptide" evidence="1">
    <location>
        <begin position="1"/>
        <end position="21"/>
    </location>
</feature>
<name>A0A545UJX1_9GAMM</name>